<dbReference type="InterPro" id="IPR036866">
    <property type="entry name" value="RibonucZ/Hydroxyglut_hydro"/>
</dbReference>
<sequence>MQIIKNVYQLECSKHGHVFLIKSDESILIDTGMPGLTKKIISEIESLDVPIQTIKKILLTHHDVDHIGNAKKLQEVTQAELWASKEDIPYIVGAQNRPGIKRIIQVVVQPQKPAVFDYYKENQHFGEIKVIHAPGHTPGHSIFQYRNVLFTGDLFEVLNGNFRLLPQFMNWNHEEVKKSIALIKDLKFDWICPSHGEPIQRGIVFEEFLKVIKY</sequence>
<dbReference type="Pfam" id="PF00753">
    <property type="entry name" value="Lactamase_B"/>
    <property type="match status" value="1"/>
</dbReference>
<dbReference type="Proteomes" id="UP000653358">
    <property type="component" value="Unassembled WGS sequence"/>
</dbReference>
<dbReference type="Gene3D" id="3.60.15.10">
    <property type="entry name" value="Ribonuclease Z/Hydroxyacylglutathione hydrolase-like"/>
    <property type="match status" value="1"/>
</dbReference>
<proteinExistence type="predicted"/>
<feature type="domain" description="Metallo-beta-lactamase" evidence="1">
    <location>
        <begin position="15"/>
        <end position="195"/>
    </location>
</feature>
<comment type="caution">
    <text evidence="2">The sequence shown here is derived from an EMBL/GenBank/DDBJ whole genome shotgun (WGS) entry which is preliminary data.</text>
</comment>
<accession>A0ABR6WLY6</accession>
<name>A0ABR6WLY6_9FIRM</name>
<dbReference type="SUPFAM" id="SSF56281">
    <property type="entry name" value="Metallo-hydrolase/oxidoreductase"/>
    <property type="match status" value="1"/>
</dbReference>
<reference evidence="2 3" key="1">
    <citation type="journal article" date="2020" name="mSystems">
        <title>Defining Genomic and Predicted Metabolic Features of the Acetobacterium Genus.</title>
        <authorList>
            <person name="Ross D.E."/>
            <person name="Marshall C.W."/>
            <person name="Gulliver D."/>
            <person name="May H.D."/>
            <person name="Norman R.S."/>
        </authorList>
    </citation>
    <scope>NUCLEOTIDE SEQUENCE [LARGE SCALE GENOMIC DNA]</scope>
    <source>
        <strain evidence="2 3">DSM 9173</strain>
    </source>
</reference>
<keyword evidence="3" id="KW-1185">Reference proteome</keyword>
<dbReference type="InterPro" id="IPR050855">
    <property type="entry name" value="NDM-1-like"/>
</dbReference>
<evidence type="ECO:0000313" key="3">
    <source>
        <dbReference type="Proteomes" id="UP000653358"/>
    </source>
</evidence>
<dbReference type="EMBL" id="WJBB01000012">
    <property type="protein sequence ID" value="MBC3797513.1"/>
    <property type="molecule type" value="Genomic_DNA"/>
</dbReference>
<dbReference type="CDD" id="cd07721">
    <property type="entry name" value="yflN-like_MBL-fold"/>
    <property type="match status" value="1"/>
</dbReference>
<organism evidence="2 3">
    <name type="scientific">Acetobacterium tundrae</name>
    <dbReference type="NCBI Taxonomy" id="132932"/>
    <lineage>
        <taxon>Bacteria</taxon>
        <taxon>Bacillati</taxon>
        <taxon>Bacillota</taxon>
        <taxon>Clostridia</taxon>
        <taxon>Eubacteriales</taxon>
        <taxon>Eubacteriaceae</taxon>
        <taxon>Acetobacterium</taxon>
    </lineage>
</organism>
<dbReference type="SMART" id="SM00849">
    <property type="entry name" value="Lactamase_B"/>
    <property type="match status" value="1"/>
</dbReference>
<dbReference type="InterPro" id="IPR001279">
    <property type="entry name" value="Metallo-B-lactamas"/>
</dbReference>
<dbReference type="RefSeq" id="WP_148604125.1">
    <property type="nucleotide sequence ID" value="NZ_RXYB01000012.1"/>
</dbReference>
<dbReference type="PANTHER" id="PTHR42951:SF17">
    <property type="entry name" value="METALLO-BETA-LACTAMASE DOMAIN-CONTAINING PROTEIN"/>
    <property type="match status" value="1"/>
</dbReference>
<gene>
    <name evidence="2" type="ORF">GH807_10690</name>
</gene>
<evidence type="ECO:0000313" key="2">
    <source>
        <dbReference type="EMBL" id="MBC3797513.1"/>
    </source>
</evidence>
<dbReference type="PANTHER" id="PTHR42951">
    <property type="entry name" value="METALLO-BETA-LACTAMASE DOMAIN-CONTAINING"/>
    <property type="match status" value="1"/>
</dbReference>
<evidence type="ECO:0000259" key="1">
    <source>
        <dbReference type="SMART" id="SM00849"/>
    </source>
</evidence>
<protein>
    <submittedName>
        <fullName evidence="2">MBL fold metallo-hydrolase</fullName>
    </submittedName>
</protein>